<dbReference type="OrthoDB" id="46121at2157"/>
<dbReference type="Pfam" id="PF02633">
    <property type="entry name" value="Creatininase"/>
    <property type="match status" value="1"/>
</dbReference>
<dbReference type="AlphaFoldDB" id="A0A4D6H9X8"/>
<dbReference type="InterPro" id="IPR024087">
    <property type="entry name" value="Creatininase-like_sf"/>
</dbReference>
<gene>
    <name evidence="5" type="ORF">DV733_05725</name>
</gene>
<dbReference type="STRING" id="1457250.GCA_000755225_03460"/>
<protein>
    <submittedName>
        <fullName evidence="5">Creatininase family protein</fullName>
    </submittedName>
</protein>
<dbReference type="Proteomes" id="UP000296706">
    <property type="component" value="Chromosome"/>
</dbReference>
<dbReference type="GO" id="GO:0016811">
    <property type="term" value="F:hydrolase activity, acting on carbon-nitrogen (but not peptide) bonds, in linear amides"/>
    <property type="evidence" value="ECO:0007669"/>
    <property type="project" value="TreeGrafter"/>
</dbReference>
<accession>A0A4D6H9X8</accession>
<proteinExistence type="predicted"/>
<dbReference type="SUPFAM" id="SSF102215">
    <property type="entry name" value="Creatininase"/>
    <property type="match status" value="1"/>
</dbReference>
<dbReference type="GO" id="GO:0046872">
    <property type="term" value="F:metal ion binding"/>
    <property type="evidence" value="ECO:0007669"/>
    <property type="project" value="UniProtKB-KW"/>
</dbReference>
<evidence type="ECO:0000313" key="6">
    <source>
        <dbReference type="Proteomes" id="UP000296706"/>
    </source>
</evidence>
<dbReference type="PANTHER" id="PTHR35005:SF1">
    <property type="entry name" value="2-AMINO-5-FORMYLAMINO-6-RIBOSYLAMINOPYRIMIDIN-4(3H)-ONE 5'-MONOPHOSPHATE DEFORMYLASE"/>
    <property type="match status" value="1"/>
</dbReference>
<keyword evidence="4" id="KW-0862">Zinc</keyword>
<dbReference type="EMBL" id="CP031310">
    <property type="protein sequence ID" value="QCC50773.1"/>
    <property type="molecule type" value="Genomic_DNA"/>
</dbReference>
<dbReference type="GO" id="GO:0009231">
    <property type="term" value="P:riboflavin biosynthetic process"/>
    <property type="evidence" value="ECO:0007669"/>
    <property type="project" value="TreeGrafter"/>
</dbReference>
<dbReference type="PANTHER" id="PTHR35005">
    <property type="entry name" value="3-DEHYDRO-SCYLLO-INOSOSE HYDROLASE"/>
    <property type="match status" value="1"/>
</dbReference>
<organism evidence="5 6">
    <name type="scientific">Halapricum salinum</name>
    <dbReference type="NCBI Taxonomy" id="1457250"/>
    <lineage>
        <taxon>Archaea</taxon>
        <taxon>Methanobacteriati</taxon>
        <taxon>Methanobacteriota</taxon>
        <taxon>Stenosarchaea group</taxon>
        <taxon>Halobacteria</taxon>
        <taxon>Halobacteriales</taxon>
        <taxon>Haloarculaceae</taxon>
        <taxon>Halapricum</taxon>
    </lineage>
</organism>
<comment type="cofactor">
    <cofactor evidence="1">
        <name>Zn(2+)</name>
        <dbReference type="ChEBI" id="CHEBI:29105"/>
    </cofactor>
</comment>
<dbReference type="RefSeq" id="WP_049994217.1">
    <property type="nucleotide sequence ID" value="NZ_CP031310.1"/>
</dbReference>
<sequence length="247" mass="26484">MHLAEATWTDADDLETDLALLPTGSTEQHGPHAPMGTDALSAETIASEAAARFDGEVVVAPTVAVGVSEEHRHFTGSLWVSEDTFRSYIRDTVASLASHGWERVVVVNGHGGNTDALREVCGAITRQDDAYAVPWTWFDALDFEEYGVDLGHGGPAETAFVQAVRSDLVREERFDEAATGAGDAFGEFEQGSNLAYDFAEFSETGNIGDPSDGDAQLGEQLLADATESLVALLETVSERDLTRPAHR</sequence>
<evidence type="ECO:0000313" key="5">
    <source>
        <dbReference type="EMBL" id="QCC50773.1"/>
    </source>
</evidence>
<reference evidence="5 6" key="1">
    <citation type="journal article" date="2019" name="Nat. Commun.">
        <title>A new type of DNA phosphorothioation-based antiviral system in archaea.</title>
        <authorList>
            <person name="Xiong L."/>
            <person name="Liu S."/>
            <person name="Chen S."/>
            <person name="Xiao Y."/>
            <person name="Zhu B."/>
            <person name="Gao Y."/>
            <person name="Zhang Y."/>
            <person name="Chen B."/>
            <person name="Luo J."/>
            <person name="Deng Z."/>
            <person name="Chen X."/>
            <person name="Wang L."/>
            <person name="Chen S."/>
        </authorList>
    </citation>
    <scope>NUCLEOTIDE SEQUENCE [LARGE SCALE GENOMIC DNA]</scope>
    <source>
        <strain evidence="5 6">CBA1105</strain>
    </source>
</reference>
<evidence type="ECO:0000256" key="1">
    <source>
        <dbReference type="ARBA" id="ARBA00001947"/>
    </source>
</evidence>
<dbReference type="InterPro" id="IPR003785">
    <property type="entry name" value="Creatininase/forma_Hydrolase"/>
</dbReference>
<evidence type="ECO:0000256" key="3">
    <source>
        <dbReference type="ARBA" id="ARBA00022801"/>
    </source>
</evidence>
<dbReference type="KEGG" id="hsn:DV733_05725"/>
<name>A0A4D6H9X8_9EURY</name>
<keyword evidence="2" id="KW-0479">Metal-binding</keyword>
<keyword evidence="6" id="KW-1185">Reference proteome</keyword>
<dbReference type="Gene3D" id="3.40.50.10310">
    <property type="entry name" value="Creatininase"/>
    <property type="match status" value="1"/>
</dbReference>
<evidence type="ECO:0000256" key="4">
    <source>
        <dbReference type="ARBA" id="ARBA00022833"/>
    </source>
</evidence>
<evidence type="ECO:0000256" key="2">
    <source>
        <dbReference type="ARBA" id="ARBA00022723"/>
    </source>
</evidence>
<dbReference type="GeneID" id="39847344"/>
<keyword evidence="3" id="KW-0378">Hydrolase</keyword>